<keyword evidence="2" id="KW-1185">Reference proteome</keyword>
<sequence>MDLSTHLDLAHYDFTRKTIFHLVIIFFCIKYSLGKSRQHGNSHLGTKGINLNLRLLTYQQNI</sequence>
<dbReference type="Proteomes" id="UP000015104">
    <property type="component" value="Unassembled WGS sequence"/>
</dbReference>
<dbReference type="EnsemblMetazoa" id="tetur08g05820.1">
    <property type="protein sequence ID" value="tetur08g05820.1"/>
    <property type="gene ID" value="tetur08g05820"/>
</dbReference>
<organism evidence="1 2">
    <name type="scientific">Tetranychus urticae</name>
    <name type="common">Two-spotted spider mite</name>
    <dbReference type="NCBI Taxonomy" id="32264"/>
    <lineage>
        <taxon>Eukaryota</taxon>
        <taxon>Metazoa</taxon>
        <taxon>Ecdysozoa</taxon>
        <taxon>Arthropoda</taxon>
        <taxon>Chelicerata</taxon>
        <taxon>Arachnida</taxon>
        <taxon>Acari</taxon>
        <taxon>Acariformes</taxon>
        <taxon>Trombidiformes</taxon>
        <taxon>Prostigmata</taxon>
        <taxon>Eleutherengona</taxon>
        <taxon>Raphignathae</taxon>
        <taxon>Tetranychoidea</taxon>
        <taxon>Tetranychidae</taxon>
        <taxon>Tetranychus</taxon>
    </lineage>
</organism>
<evidence type="ECO:0000313" key="2">
    <source>
        <dbReference type="Proteomes" id="UP000015104"/>
    </source>
</evidence>
<proteinExistence type="predicted"/>
<reference evidence="2" key="1">
    <citation type="submission" date="2011-08" db="EMBL/GenBank/DDBJ databases">
        <authorList>
            <person name="Rombauts S."/>
        </authorList>
    </citation>
    <scope>NUCLEOTIDE SEQUENCE</scope>
    <source>
        <strain evidence="2">London</strain>
    </source>
</reference>
<dbReference type="EMBL" id="CAEY01001956">
    <property type="status" value="NOT_ANNOTATED_CDS"/>
    <property type="molecule type" value="Genomic_DNA"/>
</dbReference>
<name>T1KBZ5_TETUR</name>
<protein>
    <submittedName>
        <fullName evidence="1">Uncharacterized protein</fullName>
    </submittedName>
</protein>
<reference evidence="1" key="2">
    <citation type="submission" date="2015-06" db="UniProtKB">
        <authorList>
            <consortium name="EnsemblMetazoa"/>
        </authorList>
    </citation>
    <scope>IDENTIFICATION</scope>
</reference>
<evidence type="ECO:0000313" key="1">
    <source>
        <dbReference type="EnsemblMetazoa" id="tetur08g05820.1"/>
    </source>
</evidence>
<dbReference type="HOGENOM" id="CLU_2906958_0_0_1"/>
<dbReference type="AlphaFoldDB" id="T1KBZ5"/>
<accession>T1KBZ5</accession>